<keyword evidence="1" id="KW-0963">Cytoplasm</keyword>
<dbReference type="Pfam" id="PF02629">
    <property type="entry name" value="CoA_binding"/>
    <property type="match status" value="1"/>
</dbReference>
<reference evidence="7" key="1">
    <citation type="submission" date="2019-08" db="EMBL/GenBank/DDBJ databases">
        <authorList>
            <person name="Kucharzyk K."/>
            <person name="Murdoch R.W."/>
            <person name="Higgins S."/>
            <person name="Loffler F."/>
        </authorList>
    </citation>
    <scope>NUCLEOTIDE SEQUENCE</scope>
</reference>
<dbReference type="SMART" id="SM00881">
    <property type="entry name" value="CoA_binding"/>
    <property type="match status" value="1"/>
</dbReference>
<dbReference type="Gene3D" id="3.40.50.720">
    <property type="entry name" value="NAD(P)-binding Rossmann-like Domain"/>
    <property type="match status" value="1"/>
</dbReference>
<keyword evidence="3" id="KW-0805">Transcription regulation</keyword>
<comment type="caution">
    <text evidence="7">The sequence shown here is derived from an EMBL/GenBank/DDBJ whole genome shotgun (WGS) entry which is preliminary data.</text>
</comment>
<evidence type="ECO:0000256" key="3">
    <source>
        <dbReference type="ARBA" id="ARBA00023015"/>
    </source>
</evidence>
<evidence type="ECO:0000256" key="2">
    <source>
        <dbReference type="ARBA" id="ARBA00022491"/>
    </source>
</evidence>
<dbReference type="GO" id="GO:0003677">
    <property type="term" value="F:DNA binding"/>
    <property type="evidence" value="ECO:0007669"/>
    <property type="project" value="UniProtKB-KW"/>
</dbReference>
<proteinExistence type="predicted"/>
<dbReference type="NCBIfam" id="NF003994">
    <property type="entry name" value="PRK05472.2-3"/>
    <property type="match status" value="1"/>
</dbReference>
<dbReference type="GO" id="GO:0045892">
    <property type="term" value="P:negative regulation of DNA-templated transcription"/>
    <property type="evidence" value="ECO:0007669"/>
    <property type="project" value="InterPro"/>
</dbReference>
<dbReference type="EMBL" id="VSSQ01076477">
    <property type="protein sequence ID" value="MPN26816.1"/>
    <property type="molecule type" value="Genomic_DNA"/>
</dbReference>
<dbReference type="GO" id="GO:0051775">
    <property type="term" value="P:response to redox state"/>
    <property type="evidence" value="ECO:0007669"/>
    <property type="project" value="InterPro"/>
</dbReference>
<dbReference type="AlphaFoldDB" id="A0A645GKS1"/>
<evidence type="ECO:0000256" key="5">
    <source>
        <dbReference type="ARBA" id="ARBA00023163"/>
    </source>
</evidence>
<keyword evidence="4" id="KW-0238">DNA-binding</keyword>
<dbReference type="InterPro" id="IPR036291">
    <property type="entry name" value="NAD(P)-bd_dom_sf"/>
</dbReference>
<keyword evidence="5" id="KW-0804">Transcription</keyword>
<keyword evidence="2" id="KW-0678">Repressor</keyword>
<evidence type="ECO:0000256" key="1">
    <source>
        <dbReference type="ARBA" id="ARBA00022490"/>
    </source>
</evidence>
<protein>
    <submittedName>
        <fullName evidence="7">Redox-sensing transcriptional repressor Rex</fullName>
    </submittedName>
</protein>
<dbReference type="PANTHER" id="PTHR35786">
    <property type="entry name" value="REDOX-SENSING TRANSCRIPTIONAL REPRESSOR REX"/>
    <property type="match status" value="1"/>
</dbReference>
<accession>A0A645GKS1</accession>
<evidence type="ECO:0000256" key="4">
    <source>
        <dbReference type="ARBA" id="ARBA00023125"/>
    </source>
</evidence>
<dbReference type="InterPro" id="IPR022876">
    <property type="entry name" value="Tscrpt_rep_Rex"/>
</dbReference>
<evidence type="ECO:0000259" key="6">
    <source>
        <dbReference type="SMART" id="SM00881"/>
    </source>
</evidence>
<dbReference type="SUPFAM" id="SSF51735">
    <property type="entry name" value="NAD(P)-binding Rossmann-fold domains"/>
    <property type="match status" value="1"/>
</dbReference>
<dbReference type="InterPro" id="IPR003781">
    <property type="entry name" value="CoA-bd"/>
</dbReference>
<evidence type="ECO:0000313" key="7">
    <source>
        <dbReference type="EMBL" id="MPN26816.1"/>
    </source>
</evidence>
<sequence length="118" mass="12764">MGYEGFEEYGLRIIAAFDADPAKIGTEVRGRSVFDICRVEELAQRLNVQMGIICVPADQAQGVADQMVAGGIKAIWNFANVSLKVPDDVIVQREVIAGGLAVLSVKMRQKLAEEEALA</sequence>
<feature type="domain" description="CoA-binding" evidence="6">
    <location>
        <begin position="1"/>
        <end position="82"/>
    </location>
</feature>
<name>A0A645GKS1_9ZZZZ</name>
<dbReference type="PANTHER" id="PTHR35786:SF1">
    <property type="entry name" value="REDOX-SENSING TRANSCRIPTIONAL REPRESSOR REX 1"/>
    <property type="match status" value="1"/>
</dbReference>
<gene>
    <name evidence="7" type="primary">rex_44</name>
    <name evidence="7" type="ORF">SDC9_174241</name>
</gene>
<organism evidence="7">
    <name type="scientific">bioreactor metagenome</name>
    <dbReference type="NCBI Taxonomy" id="1076179"/>
    <lineage>
        <taxon>unclassified sequences</taxon>
        <taxon>metagenomes</taxon>
        <taxon>ecological metagenomes</taxon>
    </lineage>
</organism>